<accession>A0A7I8VFQ7</accession>
<sequence>MNMKLFICFLLITVSTCEKIAKKDLAMLRMGKRDAVSSFADESSSNFLPPLPRIGKYLEYLDRREEENSNNKRAAMLRMGKRETDFTDDDDEKNIMLRMGRGMSDLRMGKRSMLRMGKRDSPELEKRMMSMLRMGRNVPNKRFSSRDDSDNKRHMSMLRMGKRGAMSMLRMG</sequence>
<evidence type="ECO:0000256" key="2">
    <source>
        <dbReference type="SAM" id="SignalP"/>
    </source>
</evidence>
<dbReference type="Proteomes" id="UP000549394">
    <property type="component" value="Unassembled WGS sequence"/>
</dbReference>
<evidence type="ECO:0000313" key="4">
    <source>
        <dbReference type="Proteomes" id="UP000549394"/>
    </source>
</evidence>
<keyword evidence="4" id="KW-1185">Reference proteome</keyword>
<feature type="chain" id="PRO_5029595034" evidence="2">
    <location>
        <begin position="18"/>
        <end position="172"/>
    </location>
</feature>
<reference evidence="3 4" key="1">
    <citation type="submission" date="2020-08" db="EMBL/GenBank/DDBJ databases">
        <authorList>
            <person name="Hejnol A."/>
        </authorList>
    </citation>
    <scope>NUCLEOTIDE SEQUENCE [LARGE SCALE GENOMIC DNA]</scope>
</reference>
<protein>
    <submittedName>
        <fullName evidence="3">DgyrCDS3381</fullName>
    </submittedName>
</protein>
<keyword evidence="2" id="KW-0732">Signal</keyword>
<comment type="caution">
    <text evidence="3">The sequence shown here is derived from an EMBL/GenBank/DDBJ whole genome shotgun (WGS) entry which is preliminary data.</text>
</comment>
<evidence type="ECO:0000256" key="1">
    <source>
        <dbReference type="SAM" id="MobiDB-lite"/>
    </source>
</evidence>
<dbReference type="OrthoDB" id="6085322at2759"/>
<name>A0A7I8VFQ7_9ANNE</name>
<dbReference type="EMBL" id="CAJFCJ010000005">
    <property type="protein sequence ID" value="CAD5114239.1"/>
    <property type="molecule type" value="Genomic_DNA"/>
</dbReference>
<feature type="compositionally biased region" description="Basic and acidic residues" evidence="1">
    <location>
        <begin position="144"/>
        <end position="153"/>
    </location>
</feature>
<evidence type="ECO:0000313" key="3">
    <source>
        <dbReference type="EMBL" id="CAD5114239.1"/>
    </source>
</evidence>
<proteinExistence type="predicted"/>
<dbReference type="AlphaFoldDB" id="A0A7I8VFQ7"/>
<gene>
    <name evidence="3" type="ORF">DGYR_LOCUS3104</name>
</gene>
<organism evidence="3 4">
    <name type="scientific">Dimorphilus gyrociliatus</name>
    <dbReference type="NCBI Taxonomy" id="2664684"/>
    <lineage>
        <taxon>Eukaryota</taxon>
        <taxon>Metazoa</taxon>
        <taxon>Spiralia</taxon>
        <taxon>Lophotrochozoa</taxon>
        <taxon>Annelida</taxon>
        <taxon>Polychaeta</taxon>
        <taxon>Polychaeta incertae sedis</taxon>
        <taxon>Dinophilidae</taxon>
        <taxon>Dimorphilus</taxon>
    </lineage>
</organism>
<feature type="signal peptide" evidence="2">
    <location>
        <begin position="1"/>
        <end position="17"/>
    </location>
</feature>
<feature type="region of interest" description="Disordered" evidence="1">
    <location>
        <begin position="138"/>
        <end position="172"/>
    </location>
</feature>